<comment type="caution">
    <text evidence="1">The sequence shown here is derived from an EMBL/GenBank/DDBJ whole genome shotgun (WGS) entry which is preliminary data.</text>
</comment>
<accession>A0ABQ9HFI0</accession>
<organism evidence="1 2">
    <name type="scientific">Dryococelus australis</name>
    <dbReference type="NCBI Taxonomy" id="614101"/>
    <lineage>
        <taxon>Eukaryota</taxon>
        <taxon>Metazoa</taxon>
        <taxon>Ecdysozoa</taxon>
        <taxon>Arthropoda</taxon>
        <taxon>Hexapoda</taxon>
        <taxon>Insecta</taxon>
        <taxon>Pterygota</taxon>
        <taxon>Neoptera</taxon>
        <taxon>Polyneoptera</taxon>
        <taxon>Phasmatodea</taxon>
        <taxon>Verophasmatodea</taxon>
        <taxon>Anareolatae</taxon>
        <taxon>Phasmatidae</taxon>
        <taxon>Eurycanthinae</taxon>
        <taxon>Dryococelus</taxon>
    </lineage>
</organism>
<reference evidence="1 2" key="1">
    <citation type="submission" date="2023-02" db="EMBL/GenBank/DDBJ databases">
        <title>LHISI_Scaffold_Assembly.</title>
        <authorList>
            <person name="Stuart O.P."/>
            <person name="Cleave R."/>
            <person name="Magrath M.J.L."/>
            <person name="Mikheyev A.S."/>
        </authorList>
    </citation>
    <scope>NUCLEOTIDE SEQUENCE [LARGE SCALE GENOMIC DNA]</scope>
    <source>
        <strain evidence="1">Daus_M_001</strain>
        <tissue evidence="1">Leg muscle</tissue>
    </source>
</reference>
<dbReference type="EMBL" id="JARBHB010000005">
    <property type="protein sequence ID" value="KAJ8882997.1"/>
    <property type="molecule type" value="Genomic_DNA"/>
</dbReference>
<protein>
    <submittedName>
        <fullName evidence="1">Uncharacterized protein</fullName>
    </submittedName>
</protein>
<gene>
    <name evidence="1" type="ORF">PR048_014836</name>
</gene>
<evidence type="ECO:0000313" key="2">
    <source>
        <dbReference type="Proteomes" id="UP001159363"/>
    </source>
</evidence>
<evidence type="ECO:0000313" key="1">
    <source>
        <dbReference type="EMBL" id="KAJ8882997.1"/>
    </source>
</evidence>
<sequence length="476" mass="52387">MPTAYTNTLGELCDMRTTKSIRNHRYWHGYESEPRNRARLRVACVMTELAATSFRRATVCPAAFTPEDGTAVECKGGINGCAPGKKPKATSTSPFCENLGNHPGGNQLRFAFVGVGKIPDGSLRTERFTCEEASCLETQRQIERAGETQDLRENPPISGIVLHDSHVRKSGVTPPGIEPGSPRLYTSEAHANVNLSRSLAFLPRKRKNLENTEVKQPLKPRTQSARARKMASLASNMVRSRAPISTRYRILASRQPGPVRSSQSGTITCFHGLAAQPIQRTLASTASPRNLFSVRGLTLYFPRAERPSLSYDNRRWLAPPPSPRFIARLHDNEVLREVSAVRREPLSTSERSASTQFYTTVVTILSQCCFPFCSPSTVTSNSSEAQLKFYFQDIPSPQADKALLSIGNYTKGTMHRIPAHSLKPIPLCDVQLTDTNVPISVTRAEELVTLVVVLIVCSDIGSKSACLPTQKLLRGP</sequence>
<proteinExistence type="predicted"/>
<dbReference type="Proteomes" id="UP001159363">
    <property type="component" value="Chromosome 4"/>
</dbReference>
<keyword evidence="2" id="KW-1185">Reference proteome</keyword>
<name>A0ABQ9HFI0_9NEOP</name>